<dbReference type="STRING" id="1166018.FAES_1330"/>
<dbReference type="EMBL" id="HE796683">
    <property type="protein sequence ID" value="CCG99340.1"/>
    <property type="molecule type" value="Genomic_DNA"/>
</dbReference>
<dbReference type="Proteomes" id="UP000011058">
    <property type="component" value="Chromosome"/>
</dbReference>
<accession>I0K5D7</accession>
<evidence type="ECO:0000313" key="3">
    <source>
        <dbReference type="Proteomes" id="UP000011058"/>
    </source>
</evidence>
<dbReference type="PANTHER" id="PTHR37809">
    <property type="entry name" value="RIBOSOMAL PROTEIN S12 METHYLTHIOTRANSFERASE ACCESSORY FACTOR YCAO"/>
    <property type="match status" value="1"/>
</dbReference>
<dbReference type="eggNOG" id="COG1944">
    <property type="taxonomic scope" value="Bacteria"/>
</dbReference>
<dbReference type="PANTHER" id="PTHR37809:SF1">
    <property type="entry name" value="RIBOSOMAL PROTEIN S12 METHYLTHIOTRANSFERASE ACCESSORY FACTOR YCAO"/>
    <property type="match status" value="1"/>
</dbReference>
<dbReference type="Pfam" id="PF02624">
    <property type="entry name" value="YcaO"/>
    <property type="match status" value="1"/>
</dbReference>
<organism evidence="2 3">
    <name type="scientific">Fibrella aestuarina BUZ 2</name>
    <dbReference type="NCBI Taxonomy" id="1166018"/>
    <lineage>
        <taxon>Bacteria</taxon>
        <taxon>Pseudomonadati</taxon>
        <taxon>Bacteroidota</taxon>
        <taxon>Cytophagia</taxon>
        <taxon>Cytophagales</taxon>
        <taxon>Spirosomataceae</taxon>
        <taxon>Fibrella</taxon>
    </lineage>
</organism>
<keyword evidence="3" id="KW-1185">Reference proteome</keyword>
<feature type="domain" description="YcaO" evidence="1">
    <location>
        <begin position="57"/>
        <end position="432"/>
    </location>
</feature>
<dbReference type="KEGG" id="fae:FAES_1330"/>
<evidence type="ECO:0000313" key="2">
    <source>
        <dbReference type="EMBL" id="CCG99340.1"/>
    </source>
</evidence>
<protein>
    <recommendedName>
        <fullName evidence="1">YcaO domain-containing protein</fullName>
    </recommendedName>
</protein>
<reference evidence="2 3" key="1">
    <citation type="journal article" date="2012" name="J. Bacteriol.">
        <title>Genome Sequence of Fibrella aestuarina BUZ 2T, a Filamentous Marine Bacterium.</title>
        <authorList>
            <person name="Filippini M."/>
            <person name="Qi W."/>
            <person name="Blom J."/>
            <person name="Goesmann A."/>
            <person name="Smits T.H."/>
            <person name="Bagheri H.C."/>
        </authorList>
    </citation>
    <scope>NUCLEOTIDE SEQUENCE [LARGE SCALE GENOMIC DNA]</scope>
    <source>
        <strain evidence="3">BUZ 2T</strain>
    </source>
</reference>
<dbReference type="PROSITE" id="PS51664">
    <property type="entry name" value="YCAO"/>
    <property type="match status" value="1"/>
</dbReference>
<dbReference type="AlphaFoldDB" id="I0K5D7"/>
<name>I0K5D7_9BACT</name>
<gene>
    <name evidence="2" type="ORF">FAES_1330</name>
</gene>
<dbReference type="InterPro" id="IPR003776">
    <property type="entry name" value="YcaO-like_dom"/>
</dbReference>
<dbReference type="Gene3D" id="3.30.1330.230">
    <property type="match status" value="1"/>
</dbReference>
<evidence type="ECO:0000259" key="1">
    <source>
        <dbReference type="PROSITE" id="PS51664"/>
    </source>
</evidence>
<sequence>MSMELSEVIDREAGLISGTLFSIPNRQFMPAGLFATALKGTSLHMLTESSYNNAIVGSSISFSQEQSLRASVGEFVERYCANFYLPGNCIMGSYETLSATYPLMHPSEIKLFADWQYKQPRERFPFRKLTVTDEIRWIRATDYLNQRPIYVPLFMVYMQSAGNDRFYSPHTSTGLAAGPSLQAAMQGGLFEAAERHAFTYFWYHQQQEPYVRYSAQMMLDAYPNDPQITQLFDNPRVQIVLYDLQAYTPFETILMIMYFTFKGRSYQAMGCATRFSKVEAIKKAALETYQGVEYCLQKEKAVWELNDPEDLDKLDSFEKCAIYYNQYPEQRHKSPLLTDAWLNTTTYAPALLHRPDPLNSLDPAELTRHGIGPMYTLDLTTPDVAEIGYRVCRVITPNFSLLSGSRTWPYLGNPTFEKDASRLFITYPHPFP</sequence>
<proteinExistence type="predicted"/>
<dbReference type="Gene3D" id="3.30.160.660">
    <property type="match status" value="1"/>
</dbReference>
<dbReference type="Gene3D" id="3.30.40.250">
    <property type="match status" value="1"/>
</dbReference>
<dbReference type="HOGENOM" id="CLU_020793_2_1_10"/>